<name>A0A3B0VZR7_9ZZZZ</name>
<accession>A0A3B0VZR7</accession>
<gene>
    <name evidence="1" type="ORF">MNBD_GAMMA04-2037</name>
</gene>
<protein>
    <submittedName>
        <fullName evidence="1">Uncharacterized protein</fullName>
    </submittedName>
</protein>
<reference evidence="1" key="1">
    <citation type="submission" date="2018-06" db="EMBL/GenBank/DDBJ databases">
        <authorList>
            <person name="Zhirakovskaya E."/>
        </authorList>
    </citation>
    <scope>NUCLEOTIDE SEQUENCE</scope>
</reference>
<dbReference type="AlphaFoldDB" id="A0A3B0VZR7"/>
<proteinExistence type="predicted"/>
<dbReference type="EMBL" id="UOFB01000273">
    <property type="protein sequence ID" value="VAW48541.1"/>
    <property type="molecule type" value="Genomic_DNA"/>
</dbReference>
<sequence>MNIYTSIIIFLLMISATLASIALKPDFENQV</sequence>
<evidence type="ECO:0000313" key="1">
    <source>
        <dbReference type="EMBL" id="VAW48541.1"/>
    </source>
</evidence>
<organism evidence="1">
    <name type="scientific">hydrothermal vent metagenome</name>
    <dbReference type="NCBI Taxonomy" id="652676"/>
    <lineage>
        <taxon>unclassified sequences</taxon>
        <taxon>metagenomes</taxon>
        <taxon>ecological metagenomes</taxon>
    </lineage>
</organism>
<feature type="non-terminal residue" evidence="1">
    <location>
        <position position="31"/>
    </location>
</feature>